<feature type="transmembrane region" description="Helical" evidence="1">
    <location>
        <begin position="157"/>
        <end position="179"/>
    </location>
</feature>
<feature type="transmembrane region" description="Helical" evidence="1">
    <location>
        <begin position="380"/>
        <end position="401"/>
    </location>
</feature>
<organism evidence="2">
    <name type="scientific">Chelativorans sp. (strain BNC1)</name>
    <dbReference type="NCBI Taxonomy" id="266779"/>
    <lineage>
        <taxon>Bacteria</taxon>
        <taxon>Pseudomonadati</taxon>
        <taxon>Pseudomonadota</taxon>
        <taxon>Alphaproteobacteria</taxon>
        <taxon>Hyphomicrobiales</taxon>
        <taxon>Phyllobacteriaceae</taxon>
        <taxon>Chelativorans</taxon>
    </lineage>
</organism>
<feature type="transmembrane region" description="Helical" evidence="1">
    <location>
        <begin position="274"/>
        <end position="295"/>
    </location>
</feature>
<geneLocation type="plasmid" evidence="2">
    <name>1</name>
</geneLocation>
<dbReference type="EMBL" id="CP000389">
    <property type="protein sequence ID" value="ABG61387.1"/>
    <property type="molecule type" value="Genomic_DNA"/>
</dbReference>
<sequence>MNERLQTRQIETGAVPQKSTRRLAVIWLALPIAVLAAAIWWLVATNPLARFDNGAPPVESLTIERTILDNSGLRLLVRAGGSEPMTIAQVQVDAAYWEFVQDPPGAIAHGDTAWVSVPFPWVVGEAHLVTFVTNTGATFGHSIPVAVATPTVTSGNLVSQAILGAFVGILPVVVGLMFYPALRGAGPATMDFLLAMTVGLLGFLAVDTLEDSFEFASQAAAIFQGSAMVVLTAAASFLLLMAVSRRQGRPTGVALAAYIALGIGLHNLGEGLAIGAAFAAGAAGLGTFLVIGFTLHNITEGIGIAAPMLKAKPSLLTFAALALLAGGPAVVGIWLGSLAYAPHWSALALAIGAGAILQVIVEVSMLLMRSNGSGPAALGTAPVLAGLAIGVGFMYVTAMLVKV</sequence>
<feature type="transmembrane region" description="Helical" evidence="1">
    <location>
        <begin position="191"/>
        <end position="209"/>
    </location>
</feature>
<evidence type="ECO:0000256" key="1">
    <source>
        <dbReference type="SAM" id="Phobius"/>
    </source>
</evidence>
<accession>Q11MI2</accession>
<dbReference type="AlphaFoldDB" id="Q11MI2"/>
<feature type="transmembrane region" description="Helical" evidence="1">
    <location>
        <begin position="23"/>
        <end position="43"/>
    </location>
</feature>
<feature type="transmembrane region" description="Helical" evidence="1">
    <location>
        <begin position="315"/>
        <end position="340"/>
    </location>
</feature>
<keyword evidence="2" id="KW-0614">Plasmid</keyword>
<feature type="transmembrane region" description="Helical" evidence="1">
    <location>
        <begin position="221"/>
        <end position="243"/>
    </location>
</feature>
<feature type="transmembrane region" description="Helical" evidence="1">
    <location>
        <begin position="250"/>
        <end position="268"/>
    </location>
</feature>
<gene>
    <name evidence="2" type="ordered locus">Meso_4421</name>
</gene>
<reference evidence="2" key="1">
    <citation type="submission" date="2006-06" db="EMBL/GenBank/DDBJ databases">
        <title>Complete sequence of Plasmid 1 of Chelativorans sp. BNC1.</title>
        <authorList>
            <consortium name="US DOE Joint Genome Institute"/>
            <person name="Copeland A."/>
            <person name="Lucas S."/>
            <person name="Lapidus A."/>
            <person name="Barry K."/>
            <person name="Detter J.C."/>
            <person name="Glavina del Rio T."/>
            <person name="Hammon N."/>
            <person name="Israni S."/>
            <person name="Dalin E."/>
            <person name="Tice H."/>
            <person name="Pitluck S."/>
            <person name="Chertkov O."/>
            <person name="Brettin T."/>
            <person name="Bruce D."/>
            <person name="Han C."/>
            <person name="Tapia R."/>
            <person name="Gilna P."/>
            <person name="Schmutz J."/>
            <person name="Larimer F."/>
            <person name="Land M."/>
            <person name="Hauser L."/>
            <person name="Kyrpides N."/>
            <person name="Mikhailova N."/>
            <person name="Richardson P."/>
        </authorList>
    </citation>
    <scope>NUCLEOTIDE SEQUENCE</scope>
    <source>
        <strain evidence="2">BNC1</strain>
        <plasmid evidence="2">1</plasmid>
    </source>
</reference>
<proteinExistence type="predicted"/>
<protein>
    <submittedName>
        <fullName evidence="2">Putative metal cation transporter</fullName>
    </submittedName>
</protein>
<keyword evidence="1" id="KW-1133">Transmembrane helix</keyword>
<name>Q11MI2_CHESB</name>
<dbReference type="HOGENOM" id="CLU_659899_0_0_5"/>
<keyword evidence="1" id="KW-0472">Membrane</keyword>
<keyword evidence="1" id="KW-0812">Transmembrane</keyword>
<feature type="transmembrane region" description="Helical" evidence="1">
    <location>
        <begin position="346"/>
        <end position="368"/>
    </location>
</feature>
<dbReference type="KEGG" id="mes:Meso_4421"/>
<evidence type="ECO:0000313" key="2">
    <source>
        <dbReference type="EMBL" id="ABG61387.1"/>
    </source>
</evidence>